<name>A0ABX3SMJ9_MYCMA</name>
<accession>A0ABX3SMJ9</accession>
<reference evidence="1 2" key="1">
    <citation type="submission" date="2017-02" db="EMBL/GenBank/DDBJ databases">
        <title>The new phylogeny of genus Mycobacterium.</title>
        <authorList>
            <person name="Tortoli E."/>
            <person name="Trovato A."/>
            <person name="Cirillo D.M."/>
        </authorList>
    </citation>
    <scope>NUCLEOTIDE SEQUENCE [LARGE SCALE GENOMIC DNA]</scope>
    <source>
        <strain evidence="1 2">IP1130001</strain>
    </source>
</reference>
<evidence type="ECO:0000313" key="2">
    <source>
        <dbReference type="Proteomes" id="UP000243140"/>
    </source>
</evidence>
<dbReference type="RefSeq" id="WP_083011589.1">
    <property type="nucleotide sequence ID" value="NZ_CP080999.1"/>
</dbReference>
<dbReference type="EMBL" id="MVHV01000023">
    <property type="protein sequence ID" value="ORA79258.1"/>
    <property type="molecule type" value="Genomic_DNA"/>
</dbReference>
<gene>
    <name evidence="1" type="ORF">BST29_19415</name>
</gene>
<sequence length="419" mass="42800">MVVDLAARPHITAGIALTSAAVIAAGPMTQHLPKFDVAQHLPPVSVSDIDLTDAASGMVDLFSGVESELASLAGGSSAAAVPAQAITDISPYFVNPLQTYVNMFQDAVTNLQYLGGEFNPPFPVLQQLAANGVSYASDYVGAYQSTAASLVKLIGGTTKTSFANQTINAVNDILQGNISTGLPLLSTQLLQRPIVALEDMENIIYIPSYISQNISNTIEFWTQGPGLAGLVAGYGLPLLGVPGNVLGQSLQAVYDAAATGDSLGVVTNLADIPGQLINGVINGALTSGSGGSPTGGLLSSKAFGQYAGGFLNYLVNQTLPSWSTAVVAPNAQNIEAGGSVGAGVQNLISQMQNGWPSATAIQGAITQLQRIGTTIGPELVAQLQNIPSLLANLPSAVVNFTGTLASQIGAIIVGLLKML</sequence>
<keyword evidence="2" id="KW-1185">Reference proteome</keyword>
<evidence type="ECO:0000313" key="1">
    <source>
        <dbReference type="EMBL" id="ORA79258.1"/>
    </source>
</evidence>
<dbReference type="Proteomes" id="UP000243140">
    <property type="component" value="Unassembled WGS sequence"/>
</dbReference>
<evidence type="ECO:0008006" key="3">
    <source>
        <dbReference type="Google" id="ProtNLM"/>
    </source>
</evidence>
<proteinExistence type="predicted"/>
<organism evidence="1 2">
    <name type="scientific">Mycobacterium malmoense</name>
    <dbReference type="NCBI Taxonomy" id="1780"/>
    <lineage>
        <taxon>Bacteria</taxon>
        <taxon>Bacillati</taxon>
        <taxon>Actinomycetota</taxon>
        <taxon>Actinomycetes</taxon>
        <taxon>Mycobacteriales</taxon>
        <taxon>Mycobacteriaceae</taxon>
        <taxon>Mycobacterium</taxon>
    </lineage>
</organism>
<protein>
    <recommendedName>
        <fullName evidence="3">PE-PGRS family protein</fullName>
    </recommendedName>
</protein>
<comment type="caution">
    <text evidence="1">The sequence shown here is derived from an EMBL/GenBank/DDBJ whole genome shotgun (WGS) entry which is preliminary data.</text>
</comment>